<evidence type="ECO:0000313" key="4">
    <source>
        <dbReference type="Proteomes" id="UP000663853"/>
    </source>
</evidence>
<dbReference type="Proteomes" id="UP000663853">
    <property type="component" value="Unassembled WGS sequence"/>
</dbReference>
<keyword evidence="1" id="KW-0677">Repeat</keyword>
<comment type="caution">
    <text evidence="3">The sequence shown here is derived from an EMBL/GenBank/DDBJ whole genome shotgun (WGS) entry which is preliminary data.</text>
</comment>
<protein>
    <recommendedName>
        <fullName evidence="2">Nephrocystin 3-like N-terminal domain-containing protein</fullName>
    </recommendedName>
</protein>
<proteinExistence type="predicted"/>
<name>A0A8H3C9A2_9AGAM</name>
<evidence type="ECO:0000256" key="1">
    <source>
        <dbReference type="ARBA" id="ARBA00022737"/>
    </source>
</evidence>
<reference evidence="3" key="1">
    <citation type="submission" date="2021-01" db="EMBL/GenBank/DDBJ databases">
        <authorList>
            <person name="Kaushik A."/>
        </authorList>
    </citation>
    <scope>NUCLEOTIDE SEQUENCE</scope>
    <source>
        <strain evidence="3">AG6-10EEA</strain>
    </source>
</reference>
<accession>A0A8H3C9A2</accession>
<dbReference type="EMBL" id="CAJMXA010002008">
    <property type="protein sequence ID" value="CAE6474331.1"/>
    <property type="molecule type" value="Genomic_DNA"/>
</dbReference>
<dbReference type="InterPro" id="IPR056884">
    <property type="entry name" value="NPHP3-like_N"/>
</dbReference>
<evidence type="ECO:0000259" key="2">
    <source>
        <dbReference type="Pfam" id="PF24883"/>
    </source>
</evidence>
<gene>
    <name evidence="3" type="ORF">RDB_LOCUS79205</name>
</gene>
<organism evidence="3 4">
    <name type="scientific">Rhizoctonia solani</name>
    <dbReference type="NCBI Taxonomy" id="456999"/>
    <lineage>
        <taxon>Eukaryota</taxon>
        <taxon>Fungi</taxon>
        <taxon>Dikarya</taxon>
        <taxon>Basidiomycota</taxon>
        <taxon>Agaricomycotina</taxon>
        <taxon>Agaricomycetes</taxon>
        <taxon>Cantharellales</taxon>
        <taxon>Ceratobasidiaceae</taxon>
        <taxon>Rhizoctonia</taxon>
    </lineage>
</organism>
<sequence>MANFVKWTYDRDAPAVYRINGMAGTDKTTIACTFAEWLERHELLAASFFCTRTSADCRDVTRIIPTIVYQLARNSAPFQSTLCDILSAEPDAGSKNISKQFERLLK</sequence>
<dbReference type="AlphaFoldDB" id="A0A8H3C9A2"/>
<feature type="domain" description="Nephrocystin 3-like N-terminal" evidence="2">
    <location>
        <begin position="3"/>
        <end position="105"/>
    </location>
</feature>
<evidence type="ECO:0000313" key="3">
    <source>
        <dbReference type="EMBL" id="CAE6474331.1"/>
    </source>
</evidence>
<dbReference type="Pfam" id="PF24883">
    <property type="entry name" value="NPHP3_N"/>
    <property type="match status" value="1"/>
</dbReference>